<comment type="caution">
    <text evidence="1">The sequence shown here is derived from an EMBL/GenBank/DDBJ whole genome shotgun (WGS) entry which is preliminary data.</text>
</comment>
<dbReference type="AlphaFoldDB" id="A0A392S6J8"/>
<proteinExistence type="predicted"/>
<keyword evidence="1" id="KW-0808">Transferase</keyword>
<name>A0A392S6J8_9FABA</name>
<evidence type="ECO:0000313" key="2">
    <source>
        <dbReference type="Proteomes" id="UP000265520"/>
    </source>
</evidence>
<dbReference type="GO" id="GO:0003964">
    <property type="term" value="F:RNA-directed DNA polymerase activity"/>
    <property type="evidence" value="ECO:0007669"/>
    <property type="project" value="UniProtKB-KW"/>
</dbReference>
<reference evidence="1 2" key="1">
    <citation type="journal article" date="2018" name="Front. Plant Sci.">
        <title>Red Clover (Trifolium pratense) and Zigzag Clover (T. medium) - A Picture of Genomic Similarities and Differences.</title>
        <authorList>
            <person name="Dluhosova J."/>
            <person name="Istvanek J."/>
            <person name="Nedelnik J."/>
            <person name="Repkova J."/>
        </authorList>
    </citation>
    <scope>NUCLEOTIDE SEQUENCE [LARGE SCALE GENOMIC DNA]</scope>
    <source>
        <strain evidence="2">cv. 10/8</strain>
        <tissue evidence="1">Leaf</tissue>
    </source>
</reference>
<keyword evidence="1" id="KW-0548">Nucleotidyltransferase</keyword>
<keyword evidence="1" id="KW-0695">RNA-directed DNA polymerase</keyword>
<dbReference type="Proteomes" id="UP000265520">
    <property type="component" value="Unassembled WGS sequence"/>
</dbReference>
<evidence type="ECO:0000313" key="1">
    <source>
        <dbReference type="EMBL" id="MCI44573.1"/>
    </source>
</evidence>
<feature type="non-terminal residue" evidence="1">
    <location>
        <position position="1"/>
    </location>
</feature>
<protein>
    <submittedName>
        <fullName evidence="1">RNA-directed DNA polymerase (Reverse transcriptase)</fullName>
    </submittedName>
</protein>
<keyword evidence="2" id="KW-1185">Reference proteome</keyword>
<organism evidence="1 2">
    <name type="scientific">Trifolium medium</name>
    <dbReference type="NCBI Taxonomy" id="97028"/>
    <lineage>
        <taxon>Eukaryota</taxon>
        <taxon>Viridiplantae</taxon>
        <taxon>Streptophyta</taxon>
        <taxon>Embryophyta</taxon>
        <taxon>Tracheophyta</taxon>
        <taxon>Spermatophyta</taxon>
        <taxon>Magnoliopsida</taxon>
        <taxon>eudicotyledons</taxon>
        <taxon>Gunneridae</taxon>
        <taxon>Pentapetalae</taxon>
        <taxon>rosids</taxon>
        <taxon>fabids</taxon>
        <taxon>Fabales</taxon>
        <taxon>Fabaceae</taxon>
        <taxon>Papilionoideae</taxon>
        <taxon>50 kb inversion clade</taxon>
        <taxon>NPAAA clade</taxon>
        <taxon>Hologalegina</taxon>
        <taxon>IRL clade</taxon>
        <taxon>Trifolieae</taxon>
        <taxon>Trifolium</taxon>
    </lineage>
</organism>
<accession>A0A392S6J8</accession>
<sequence length="59" mass="6635">EGLSILINKAVARGDIHEANISEANRIMEILKLYAEASMQEINMNKSEVFFSRNISRPA</sequence>
<dbReference type="EMBL" id="LXQA010332523">
    <property type="protein sequence ID" value="MCI44573.1"/>
    <property type="molecule type" value="Genomic_DNA"/>
</dbReference>